<dbReference type="HAMAP" id="MF_00167">
    <property type="entry name" value="CsrA"/>
    <property type="match status" value="1"/>
</dbReference>
<accession>A0ABT3X0G9</accession>
<comment type="caution">
    <text evidence="5">The sequence shown here is derived from an EMBL/GenBank/DDBJ whole genome shotgun (WGS) entry which is preliminary data.</text>
</comment>
<evidence type="ECO:0000256" key="4">
    <source>
        <dbReference type="HAMAP-Rule" id="MF_00167"/>
    </source>
</evidence>
<evidence type="ECO:0000313" key="6">
    <source>
        <dbReference type="Proteomes" id="UP001208017"/>
    </source>
</evidence>
<evidence type="ECO:0000256" key="3">
    <source>
        <dbReference type="ARBA" id="ARBA00022884"/>
    </source>
</evidence>
<dbReference type="EMBL" id="JAPMLT010000002">
    <property type="protein sequence ID" value="MCX7569468.1"/>
    <property type="molecule type" value="Genomic_DNA"/>
</dbReference>
<evidence type="ECO:0000256" key="2">
    <source>
        <dbReference type="ARBA" id="ARBA00022845"/>
    </source>
</evidence>
<dbReference type="Pfam" id="PF02599">
    <property type="entry name" value="CsrA"/>
    <property type="match status" value="1"/>
</dbReference>
<dbReference type="InterPro" id="IPR003751">
    <property type="entry name" value="CsrA"/>
</dbReference>
<dbReference type="SUPFAM" id="SSF117130">
    <property type="entry name" value="CsrA-like"/>
    <property type="match status" value="1"/>
</dbReference>
<sequence>MLVLKRKIGETVMIGDDIEVVVLGKEGDTVKIGIRAPRTVRVYRQEIYEEIRAENRSALQAPALDVLRQLFQKKSEE</sequence>
<keyword evidence="4" id="KW-0678">Repressor</keyword>
<keyword evidence="6" id="KW-1185">Reference proteome</keyword>
<keyword evidence="2 4" id="KW-0810">Translation regulation</keyword>
<dbReference type="PANTHER" id="PTHR34984">
    <property type="entry name" value="CARBON STORAGE REGULATOR"/>
    <property type="match status" value="1"/>
</dbReference>
<dbReference type="Proteomes" id="UP001208017">
    <property type="component" value="Unassembled WGS sequence"/>
</dbReference>
<keyword evidence="1 4" id="KW-0963">Cytoplasm</keyword>
<evidence type="ECO:0000313" key="5">
    <source>
        <dbReference type="EMBL" id="MCX7569468.1"/>
    </source>
</evidence>
<dbReference type="Gene3D" id="2.60.40.4380">
    <property type="entry name" value="Translational regulator CsrA"/>
    <property type="match status" value="1"/>
</dbReference>
<dbReference type="NCBIfam" id="NF002469">
    <property type="entry name" value="PRK01712.1"/>
    <property type="match status" value="1"/>
</dbReference>
<dbReference type="RefSeq" id="WP_267150710.1">
    <property type="nucleotide sequence ID" value="NZ_JAPMLT010000002.1"/>
</dbReference>
<comment type="subunit">
    <text evidence="4">Homodimer; the beta-strands of each monomer intercalate to form a hydrophobic core, while the alpha-helices form wings that extend away from the core.</text>
</comment>
<dbReference type="PANTHER" id="PTHR34984:SF1">
    <property type="entry name" value="CARBON STORAGE REGULATOR"/>
    <property type="match status" value="1"/>
</dbReference>
<evidence type="ECO:0000256" key="1">
    <source>
        <dbReference type="ARBA" id="ARBA00022490"/>
    </source>
</evidence>
<proteinExistence type="inferred from homology"/>
<organism evidence="5 6">
    <name type="scientific">Tumebacillus lacus</name>
    <dbReference type="NCBI Taxonomy" id="2995335"/>
    <lineage>
        <taxon>Bacteria</taxon>
        <taxon>Bacillati</taxon>
        <taxon>Bacillota</taxon>
        <taxon>Bacilli</taxon>
        <taxon>Bacillales</taxon>
        <taxon>Alicyclobacillaceae</taxon>
        <taxon>Tumebacillus</taxon>
    </lineage>
</organism>
<name>A0ABT3X0G9_9BACL</name>
<comment type="function">
    <text evidence="4">A translational regulator that binds mRNA to regulate translation initiation and/or mRNA stability. Usually binds in the 5'-UTR at or near the Shine-Dalgarno sequence preventing ribosome-binding, thus repressing translation. Its main target seems to be the major flagellin gene, while its function is anatagonized by FliW.</text>
</comment>
<keyword evidence="4" id="KW-1005">Bacterial flagellum biogenesis</keyword>
<comment type="similarity">
    <text evidence="4">Belongs to the CsrA/RsmA family.</text>
</comment>
<keyword evidence="3 4" id="KW-0694">RNA-binding</keyword>
<comment type="subcellular location">
    <subcellularLocation>
        <location evidence="4">Cytoplasm</location>
    </subcellularLocation>
</comment>
<gene>
    <name evidence="4 5" type="primary">csrA</name>
    <name evidence="5" type="ORF">OS242_05800</name>
</gene>
<dbReference type="NCBIfam" id="TIGR00202">
    <property type="entry name" value="csrA"/>
    <property type="match status" value="1"/>
</dbReference>
<protein>
    <recommendedName>
        <fullName evidence="4">Translational regulator CsrA</fullName>
    </recommendedName>
</protein>
<reference evidence="5 6" key="1">
    <citation type="submission" date="2022-11" db="EMBL/GenBank/DDBJ databases">
        <title>Study of microbial diversity in lake waters.</title>
        <authorList>
            <person name="Zhang J."/>
        </authorList>
    </citation>
    <scope>NUCLEOTIDE SEQUENCE [LARGE SCALE GENOMIC DNA]</scope>
    <source>
        <strain evidence="5 6">DT12</strain>
    </source>
</reference>
<dbReference type="InterPro" id="IPR036107">
    <property type="entry name" value="CsrA_sf"/>
</dbReference>